<proteinExistence type="predicted"/>
<sequence length="77" mass="9339">MLRKVYWIKLNDTLDKLTAKVGFRRVSDKLYEPYEITIESWKKEVDDWQYRGNQPPERVVQLEQHQDIQSFLQNLGI</sequence>
<keyword evidence="2" id="KW-1185">Reference proteome</keyword>
<dbReference type="STRING" id="889306.KP78_28440"/>
<reference evidence="1 2" key="1">
    <citation type="submission" date="2015-01" db="EMBL/GenBank/DDBJ databases">
        <title>Genome sequencing of Jeotgalibacillus soli.</title>
        <authorList>
            <person name="Goh K.M."/>
            <person name="Chan K.-G."/>
            <person name="Yaakop A.S."/>
            <person name="Ee R."/>
            <person name="Gan H.M."/>
            <person name="Chan C.S."/>
        </authorList>
    </citation>
    <scope>NUCLEOTIDE SEQUENCE [LARGE SCALE GENOMIC DNA]</scope>
    <source>
        <strain evidence="1 2">P9</strain>
    </source>
</reference>
<accession>A0A0C2R4U7</accession>
<evidence type="ECO:0000313" key="2">
    <source>
        <dbReference type="Proteomes" id="UP000031938"/>
    </source>
</evidence>
<dbReference type="Proteomes" id="UP000031938">
    <property type="component" value="Unassembled WGS sequence"/>
</dbReference>
<organism evidence="1 2">
    <name type="scientific">Jeotgalibacillus soli</name>
    <dbReference type="NCBI Taxonomy" id="889306"/>
    <lineage>
        <taxon>Bacteria</taxon>
        <taxon>Bacillati</taxon>
        <taxon>Bacillota</taxon>
        <taxon>Bacilli</taxon>
        <taxon>Bacillales</taxon>
        <taxon>Caryophanaceae</taxon>
        <taxon>Jeotgalibacillus</taxon>
    </lineage>
</organism>
<comment type="caution">
    <text evidence="1">The sequence shown here is derived from an EMBL/GenBank/DDBJ whole genome shotgun (WGS) entry which is preliminary data.</text>
</comment>
<dbReference type="PATRIC" id="fig|889306.3.peg.2857"/>
<evidence type="ECO:0000313" key="1">
    <source>
        <dbReference type="EMBL" id="KIL45300.1"/>
    </source>
</evidence>
<protein>
    <submittedName>
        <fullName evidence="1">Uncharacterized protein</fullName>
    </submittedName>
</protein>
<dbReference type="EMBL" id="JXRP01000018">
    <property type="protein sequence ID" value="KIL45300.1"/>
    <property type="molecule type" value="Genomic_DNA"/>
</dbReference>
<dbReference type="OrthoDB" id="2971170at2"/>
<dbReference type="AlphaFoldDB" id="A0A0C2R4U7"/>
<gene>
    <name evidence="1" type="ORF">KP78_28440</name>
</gene>
<name>A0A0C2R4U7_9BACL</name>
<dbReference type="RefSeq" id="WP_041089617.1">
    <property type="nucleotide sequence ID" value="NZ_JXRP01000018.1"/>
</dbReference>